<evidence type="ECO:0000256" key="10">
    <source>
        <dbReference type="PROSITE-ProRule" id="PRU00524"/>
    </source>
</evidence>
<evidence type="ECO:0000256" key="9">
    <source>
        <dbReference type="NCBIfam" id="TIGR00187"/>
    </source>
</evidence>
<dbReference type="InterPro" id="IPR026017">
    <property type="entry name" value="Lumazine-bd_dom"/>
</dbReference>
<gene>
    <name evidence="12" type="ORF">A3B54_03685</name>
</gene>
<evidence type="ECO:0000256" key="6">
    <source>
        <dbReference type="ARBA" id="ARBA00022619"/>
    </source>
</evidence>
<dbReference type="PANTHER" id="PTHR21098">
    <property type="entry name" value="RIBOFLAVIN SYNTHASE ALPHA CHAIN"/>
    <property type="match status" value="1"/>
</dbReference>
<keyword evidence="8" id="KW-0677">Repeat</keyword>
<name>A0A1F5H2M2_9BACT</name>
<dbReference type="FunFam" id="2.40.30.20:FF:000004">
    <property type="entry name" value="Riboflavin synthase, alpha subunit"/>
    <property type="match status" value="1"/>
</dbReference>
<dbReference type="NCBIfam" id="TIGR00187">
    <property type="entry name" value="ribE"/>
    <property type="match status" value="1"/>
</dbReference>
<dbReference type="PROSITE" id="PS51177">
    <property type="entry name" value="LUMAZINE_BIND"/>
    <property type="match status" value="2"/>
</dbReference>
<dbReference type="PANTHER" id="PTHR21098:SF12">
    <property type="entry name" value="RIBOFLAVIN SYNTHASE"/>
    <property type="match status" value="1"/>
</dbReference>
<evidence type="ECO:0000313" key="12">
    <source>
        <dbReference type="EMBL" id="OGD98412.1"/>
    </source>
</evidence>
<comment type="pathway">
    <text evidence="3">Cofactor biosynthesis; riboflavin biosynthesis; riboflavin from 2-hydroxy-3-oxobutyl phosphate and 5-amino-6-(D-ribitylamino)uracil: step 2/2.</text>
</comment>
<evidence type="ECO:0000256" key="2">
    <source>
        <dbReference type="ARBA" id="ARBA00002803"/>
    </source>
</evidence>
<feature type="domain" description="Lumazine-binding" evidence="11">
    <location>
        <begin position="95"/>
        <end position="191"/>
    </location>
</feature>
<dbReference type="CDD" id="cd00402">
    <property type="entry name" value="Riboflavin_synthase_like"/>
    <property type="match status" value="1"/>
</dbReference>
<evidence type="ECO:0000259" key="11">
    <source>
        <dbReference type="PROSITE" id="PS51177"/>
    </source>
</evidence>
<dbReference type="GO" id="GO:0009231">
    <property type="term" value="P:riboflavin biosynthetic process"/>
    <property type="evidence" value="ECO:0007669"/>
    <property type="project" value="UniProtKB-KW"/>
</dbReference>
<comment type="function">
    <text evidence="2">Catalyzes the dismutation of two molecules of 6,7-dimethyl-8-ribityllumazine, resulting in the formation of riboflavin and 5-amino-6-(D-ribitylamino)uracil.</text>
</comment>
<reference evidence="12 13" key="1">
    <citation type="journal article" date="2016" name="Nat. Commun.">
        <title>Thousands of microbial genomes shed light on interconnected biogeochemical processes in an aquifer system.</title>
        <authorList>
            <person name="Anantharaman K."/>
            <person name="Brown C.T."/>
            <person name="Hug L.A."/>
            <person name="Sharon I."/>
            <person name="Castelle C.J."/>
            <person name="Probst A.J."/>
            <person name="Thomas B.C."/>
            <person name="Singh A."/>
            <person name="Wilkins M.J."/>
            <person name="Karaoz U."/>
            <person name="Brodie E.L."/>
            <person name="Williams K.H."/>
            <person name="Hubbard S.S."/>
            <person name="Banfield J.F."/>
        </authorList>
    </citation>
    <scope>NUCLEOTIDE SEQUENCE [LARGE SCALE GENOMIC DNA]</scope>
</reference>
<dbReference type="EC" id="2.5.1.9" evidence="4 9"/>
<dbReference type="Proteomes" id="UP000177039">
    <property type="component" value="Unassembled WGS sequence"/>
</dbReference>
<dbReference type="Pfam" id="PF00677">
    <property type="entry name" value="Lum_binding"/>
    <property type="match status" value="2"/>
</dbReference>
<evidence type="ECO:0000256" key="8">
    <source>
        <dbReference type="ARBA" id="ARBA00022737"/>
    </source>
</evidence>
<evidence type="ECO:0000256" key="7">
    <source>
        <dbReference type="ARBA" id="ARBA00022679"/>
    </source>
</evidence>
<evidence type="ECO:0000256" key="3">
    <source>
        <dbReference type="ARBA" id="ARBA00004887"/>
    </source>
</evidence>
<dbReference type="NCBIfam" id="NF006767">
    <property type="entry name" value="PRK09289.1"/>
    <property type="match status" value="1"/>
</dbReference>
<dbReference type="EMBL" id="MFBT01000037">
    <property type="protein sequence ID" value="OGD98412.1"/>
    <property type="molecule type" value="Genomic_DNA"/>
</dbReference>
<evidence type="ECO:0000256" key="5">
    <source>
        <dbReference type="ARBA" id="ARBA00013950"/>
    </source>
</evidence>
<protein>
    <recommendedName>
        <fullName evidence="5 9">Riboflavin synthase</fullName>
        <ecNumber evidence="4 9">2.5.1.9</ecNumber>
    </recommendedName>
</protein>
<feature type="domain" description="Lumazine-binding" evidence="11">
    <location>
        <begin position="1"/>
        <end position="94"/>
    </location>
</feature>
<accession>A0A1F5H2M2</accession>
<dbReference type="InterPro" id="IPR001783">
    <property type="entry name" value="Lumazine-bd"/>
</dbReference>
<proteinExistence type="predicted"/>
<dbReference type="InterPro" id="IPR023366">
    <property type="entry name" value="ATP_synth_asu-like_sf"/>
</dbReference>
<dbReference type="PIRSF" id="PIRSF000498">
    <property type="entry name" value="Riboflavin_syn_A"/>
    <property type="match status" value="1"/>
</dbReference>
<dbReference type="InterPro" id="IPR017938">
    <property type="entry name" value="Riboflavin_synthase-like_b-brl"/>
</dbReference>
<dbReference type="GO" id="GO:0004746">
    <property type="term" value="F:riboflavin synthase activity"/>
    <property type="evidence" value="ECO:0007669"/>
    <property type="project" value="UniProtKB-UniRule"/>
</dbReference>
<comment type="catalytic activity">
    <reaction evidence="1">
        <text>2 6,7-dimethyl-8-(1-D-ribityl)lumazine + H(+) = 5-amino-6-(D-ribitylamino)uracil + riboflavin</text>
        <dbReference type="Rhea" id="RHEA:20772"/>
        <dbReference type="ChEBI" id="CHEBI:15378"/>
        <dbReference type="ChEBI" id="CHEBI:15934"/>
        <dbReference type="ChEBI" id="CHEBI:57986"/>
        <dbReference type="ChEBI" id="CHEBI:58201"/>
        <dbReference type="EC" id="2.5.1.9"/>
    </reaction>
</comment>
<evidence type="ECO:0000313" key="13">
    <source>
        <dbReference type="Proteomes" id="UP000177039"/>
    </source>
</evidence>
<dbReference type="AlphaFoldDB" id="A0A1F5H2M2"/>
<comment type="caution">
    <text evidence="12">The sequence shown here is derived from an EMBL/GenBank/DDBJ whole genome shotgun (WGS) entry which is preliminary data.</text>
</comment>
<feature type="repeat" description="Lumazine-binding" evidence="10">
    <location>
        <begin position="1"/>
        <end position="94"/>
    </location>
</feature>
<organism evidence="12 13">
    <name type="scientific">Candidatus Curtissbacteria bacterium RIFCSPLOWO2_01_FULL_42_50</name>
    <dbReference type="NCBI Taxonomy" id="1797730"/>
    <lineage>
        <taxon>Bacteria</taxon>
        <taxon>Candidatus Curtissiibacteriota</taxon>
    </lineage>
</organism>
<keyword evidence="7" id="KW-0808">Transferase</keyword>
<sequence>MFTGIISNLGEIKSFQNSLITVKADRSLIKNLKKGDSVAVDGVCLTVIAKPNFNTFRVEVMPETLKRTVLGTLGIGDLVNLELAISATDRFAGHIVQGHIDGVAAVDNIKKEGNSHILAFKVSDKLSRYIIEKGSVAINGISLTVIEVKDTRFTVGIIPYTWTHTMLSSAKVGDRVNIEVDILGKYLEKLIKSCLKRQNVKKKD</sequence>
<dbReference type="Gene3D" id="2.40.30.20">
    <property type="match status" value="2"/>
</dbReference>
<feature type="repeat" description="Lumazine-binding" evidence="10">
    <location>
        <begin position="95"/>
        <end position="191"/>
    </location>
</feature>
<keyword evidence="6" id="KW-0686">Riboflavin biosynthesis</keyword>
<dbReference type="SUPFAM" id="SSF63380">
    <property type="entry name" value="Riboflavin synthase domain-like"/>
    <property type="match status" value="2"/>
</dbReference>
<evidence type="ECO:0000256" key="4">
    <source>
        <dbReference type="ARBA" id="ARBA00012827"/>
    </source>
</evidence>
<evidence type="ECO:0000256" key="1">
    <source>
        <dbReference type="ARBA" id="ARBA00000968"/>
    </source>
</evidence>